<dbReference type="GO" id="GO:0046983">
    <property type="term" value="F:protein dimerization activity"/>
    <property type="evidence" value="ECO:0007669"/>
    <property type="project" value="InterPro"/>
</dbReference>
<keyword evidence="3" id="KW-0949">S-adenosyl-L-methionine</keyword>
<dbReference type="InterPro" id="IPR036388">
    <property type="entry name" value="WH-like_DNA-bd_sf"/>
</dbReference>
<dbReference type="CDD" id="cd02440">
    <property type="entry name" value="AdoMet_MTases"/>
    <property type="match status" value="1"/>
</dbReference>
<evidence type="ECO:0000313" key="6">
    <source>
        <dbReference type="EMBL" id="NGO11144.1"/>
    </source>
</evidence>
<dbReference type="Pfam" id="PF13649">
    <property type="entry name" value="Methyltransf_25"/>
    <property type="match status" value="1"/>
</dbReference>
<evidence type="ECO:0000256" key="1">
    <source>
        <dbReference type="ARBA" id="ARBA00022603"/>
    </source>
</evidence>
<dbReference type="PANTHER" id="PTHR43712">
    <property type="entry name" value="PUTATIVE (AFU_ORTHOLOGUE AFUA_4G14580)-RELATED"/>
    <property type="match status" value="1"/>
</dbReference>
<accession>A0A6G4VBG7</accession>
<dbReference type="InterPro" id="IPR036390">
    <property type="entry name" value="WH_DNA-bd_sf"/>
</dbReference>
<evidence type="ECO:0000256" key="3">
    <source>
        <dbReference type="ARBA" id="ARBA00022691"/>
    </source>
</evidence>
<evidence type="ECO:0000256" key="2">
    <source>
        <dbReference type="ARBA" id="ARBA00022679"/>
    </source>
</evidence>
<dbReference type="EMBL" id="JAAKZY010000094">
    <property type="protein sequence ID" value="NGO11144.1"/>
    <property type="molecule type" value="Genomic_DNA"/>
</dbReference>
<dbReference type="SUPFAM" id="SSF53335">
    <property type="entry name" value="S-adenosyl-L-methionine-dependent methyltransferases"/>
    <property type="match status" value="1"/>
</dbReference>
<evidence type="ECO:0000259" key="5">
    <source>
        <dbReference type="Pfam" id="PF13649"/>
    </source>
</evidence>
<gene>
    <name evidence="6" type="ORF">G5C60_26970</name>
</gene>
<keyword evidence="1 6" id="KW-0489">Methyltransferase</keyword>
<feature type="domain" description="Methyltransferase" evidence="5">
    <location>
        <begin position="176"/>
        <end position="274"/>
    </location>
</feature>
<dbReference type="AlphaFoldDB" id="A0A6G4VBG7"/>
<protein>
    <submittedName>
        <fullName evidence="6">Methyltransferase domain-containing protein</fullName>
    </submittedName>
</protein>
<dbReference type="Proteomes" id="UP000472335">
    <property type="component" value="Unassembled WGS sequence"/>
</dbReference>
<evidence type="ECO:0000259" key="4">
    <source>
        <dbReference type="Pfam" id="PF08100"/>
    </source>
</evidence>
<feature type="domain" description="O-methyltransferase dimerisation" evidence="4">
    <location>
        <begin position="28"/>
        <end position="103"/>
    </location>
</feature>
<dbReference type="GO" id="GO:0008168">
    <property type="term" value="F:methyltransferase activity"/>
    <property type="evidence" value="ECO:0007669"/>
    <property type="project" value="UniProtKB-KW"/>
</dbReference>
<comment type="caution">
    <text evidence="6">The sequence shown here is derived from an EMBL/GenBank/DDBJ whole genome shotgun (WGS) entry which is preliminary data.</text>
</comment>
<dbReference type="GO" id="GO:0032259">
    <property type="term" value="P:methylation"/>
    <property type="evidence" value="ECO:0007669"/>
    <property type="project" value="UniProtKB-KW"/>
</dbReference>
<keyword evidence="7" id="KW-1185">Reference proteome</keyword>
<proteinExistence type="predicted"/>
<dbReference type="InterPro" id="IPR012967">
    <property type="entry name" value="COMT_dimerisation"/>
</dbReference>
<dbReference type="InterPro" id="IPR029063">
    <property type="entry name" value="SAM-dependent_MTases_sf"/>
</dbReference>
<organism evidence="6 7">
    <name type="scientific">Streptomyces scabichelini</name>
    <dbReference type="NCBI Taxonomy" id="2711217"/>
    <lineage>
        <taxon>Bacteria</taxon>
        <taxon>Bacillati</taxon>
        <taxon>Actinomycetota</taxon>
        <taxon>Actinomycetes</taxon>
        <taxon>Kitasatosporales</taxon>
        <taxon>Streptomycetaceae</taxon>
        <taxon>Streptomyces</taxon>
    </lineage>
</organism>
<keyword evidence="2 6" id="KW-0808">Transferase</keyword>
<dbReference type="Gene3D" id="1.10.10.10">
    <property type="entry name" value="Winged helix-like DNA-binding domain superfamily/Winged helix DNA-binding domain"/>
    <property type="match status" value="1"/>
</dbReference>
<dbReference type="SUPFAM" id="SSF46785">
    <property type="entry name" value="Winged helix' DNA-binding domain"/>
    <property type="match status" value="1"/>
</dbReference>
<dbReference type="RefSeq" id="WP_165263514.1">
    <property type="nucleotide sequence ID" value="NZ_JAAKZY010000094.1"/>
</dbReference>
<reference evidence="6 7" key="1">
    <citation type="submission" date="2020-02" db="EMBL/GenBank/DDBJ databases">
        <title>Whole-genome analyses of novel actinobacteria.</title>
        <authorList>
            <person name="Sahin N."/>
            <person name="Gencbay T."/>
        </authorList>
    </citation>
    <scope>NUCLEOTIDE SEQUENCE [LARGE SCALE GENOMIC DNA]</scope>
    <source>
        <strain evidence="6 7">HC44</strain>
    </source>
</reference>
<dbReference type="PANTHER" id="PTHR43712:SF2">
    <property type="entry name" value="O-METHYLTRANSFERASE CICE"/>
    <property type="match status" value="1"/>
</dbReference>
<name>A0A6G4VBG7_9ACTN</name>
<dbReference type="InterPro" id="IPR041698">
    <property type="entry name" value="Methyltransf_25"/>
</dbReference>
<sequence>MTGTAAVGPPRSLRRHLELPDPAPLLALNFGFARARVLGTALELGVFTELARAPRSALRLAEDLGCDGEALRRLLDALAELGLLEGDDDRGRRPTPLSCAYLVEGAKAGLGGHFAEVLGQWAAWGALTEVVRGGRRPASQPRRGLRPGLFGGAFTLSVRTAFALVDAVGPKPAGRVLDLAAGGGEWGIALAASDPEARVVAHDEPEFLAGVRARVEEFGVAHQFSYQEADLAHPPRTAEVGFDTVVLAHTSRFAGPGATARLVAEAARRLRPGGTLLIADVLRQPPGSSSLHRSMLDLSLYVTTVDGGIPEPSALRALMEKSGVTPKENATRGLVTALTGVKQERQ</sequence>
<dbReference type="Gene3D" id="3.40.50.150">
    <property type="entry name" value="Vaccinia Virus protein VP39"/>
    <property type="match status" value="1"/>
</dbReference>
<evidence type="ECO:0000313" key="7">
    <source>
        <dbReference type="Proteomes" id="UP000472335"/>
    </source>
</evidence>
<dbReference type="Pfam" id="PF08100">
    <property type="entry name" value="Dimerisation"/>
    <property type="match status" value="1"/>
</dbReference>